<dbReference type="EMBL" id="CP067420">
    <property type="protein sequence ID" value="QQP91465.1"/>
    <property type="molecule type" value="Genomic_DNA"/>
</dbReference>
<keyword evidence="3" id="KW-1185">Reference proteome</keyword>
<evidence type="ECO:0000313" key="3">
    <source>
        <dbReference type="Proteomes" id="UP000595197"/>
    </source>
</evidence>
<dbReference type="CDD" id="cd07891">
    <property type="entry name" value="CYTH-like_CthTTM-like_1"/>
    <property type="match status" value="1"/>
</dbReference>
<evidence type="ECO:0000313" key="2">
    <source>
        <dbReference type="EMBL" id="QQP91465.1"/>
    </source>
</evidence>
<dbReference type="InterPro" id="IPR023577">
    <property type="entry name" value="CYTH_domain"/>
</dbReference>
<dbReference type="PIRSF" id="PIRSF016487">
    <property type="entry name" value="CYTH_UCP016487"/>
    <property type="match status" value="1"/>
</dbReference>
<dbReference type="PROSITE" id="PS51707">
    <property type="entry name" value="CYTH"/>
    <property type="match status" value="1"/>
</dbReference>
<dbReference type="SUPFAM" id="SSF55154">
    <property type="entry name" value="CYTH-like phosphatases"/>
    <property type="match status" value="1"/>
</dbReference>
<feature type="domain" description="CYTH" evidence="1">
    <location>
        <begin position="2"/>
        <end position="153"/>
    </location>
</feature>
<dbReference type="InterPro" id="IPR012042">
    <property type="entry name" value="NeuTTM/CthTTM-like"/>
</dbReference>
<dbReference type="RefSeq" id="WP_201079417.1">
    <property type="nucleotide sequence ID" value="NZ_CP067420.1"/>
</dbReference>
<dbReference type="Pfam" id="PF01928">
    <property type="entry name" value="CYTH"/>
    <property type="match status" value="1"/>
</dbReference>
<proteinExistence type="predicted"/>
<accession>A0ABX7BAN8</accession>
<evidence type="ECO:0000259" key="1">
    <source>
        <dbReference type="PROSITE" id="PS51707"/>
    </source>
</evidence>
<dbReference type="SMART" id="SM01118">
    <property type="entry name" value="CYTH"/>
    <property type="match status" value="1"/>
</dbReference>
<organism evidence="2 3">
    <name type="scientific">Skermanella cutis</name>
    <dbReference type="NCBI Taxonomy" id="2775420"/>
    <lineage>
        <taxon>Bacteria</taxon>
        <taxon>Pseudomonadati</taxon>
        <taxon>Pseudomonadota</taxon>
        <taxon>Alphaproteobacteria</taxon>
        <taxon>Rhodospirillales</taxon>
        <taxon>Azospirillaceae</taxon>
        <taxon>Skermanella</taxon>
    </lineage>
</organism>
<dbReference type="InterPro" id="IPR033469">
    <property type="entry name" value="CYTH-like_dom_sf"/>
</dbReference>
<dbReference type="Proteomes" id="UP000595197">
    <property type="component" value="Chromosome"/>
</dbReference>
<reference evidence="2" key="1">
    <citation type="submission" date="2021-02" db="EMBL/GenBank/DDBJ databases">
        <title>Skermanella TT6 skin isolate.</title>
        <authorList>
            <person name="Lee K."/>
            <person name="Ganzorig M."/>
        </authorList>
    </citation>
    <scope>NUCLEOTIDE SEQUENCE</scope>
    <source>
        <strain evidence="2">TT6</strain>
    </source>
</reference>
<gene>
    <name evidence="2" type="ORF">IGS68_09785</name>
</gene>
<dbReference type="PANTHER" id="PTHR40114:SF1">
    <property type="entry name" value="SLR0698 PROTEIN"/>
    <property type="match status" value="1"/>
</dbReference>
<name>A0ABX7BAN8_9PROT</name>
<sequence length="158" mass="18018">MSFEIERRFLVCQDIGGLCRHGDRIIQGYFPFDRQSRIRVRIRNDHAYLTIKGPRRGAVRSEFESDIPLAIAASMLSQLPRETLVEKVRYTVPYAGLMWEIDVFGGLNAGLVVAEVELSHPEQEVVLPHWVGREITYDARYGNSRLSVEPISSWTQAA</sequence>
<dbReference type="PANTHER" id="PTHR40114">
    <property type="entry name" value="SLR0698 PROTEIN"/>
    <property type="match status" value="1"/>
</dbReference>
<protein>
    <submittedName>
        <fullName evidence="2">CYTH domain-containing protein</fullName>
    </submittedName>
</protein>
<dbReference type="Gene3D" id="2.40.320.10">
    <property type="entry name" value="Hypothetical Protein Pfu-838710-001"/>
    <property type="match status" value="1"/>
</dbReference>